<feature type="compositionally biased region" description="Acidic residues" evidence="1">
    <location>
        <begin position="45"/>
        <end position="54"/>
    </location>
</feature>
<feature type="compositionally biased region" description="Basic and acidic residues" evidence="1">
    <location>
        <begin position="649"/>
        <end position="674"/>
    </location>
</feature>
<dbReference type="GeneID" id="70241199"/>
<feature type="compositionally biased region" description="Basic and acidic residues" evidence="1">
    <location>
        <begin position="72"/>
        <end position="90"/>
    </location>
</feature>
<evidence type="ECO:0000313" key="3">
    <source>
        <dbReference type="Proteomes" id="UP001201262"/>
    </source>
</evidence>
<feature type="compositionally biased region" description="Acidic residues" evidence="1">
    <location>
        <begin position="7"/>
        <end position="24"/>
    </location>
</feature>
<dbReference type="PANTHER" id="PTHR34251:SF1">
    <property type="entry name" value="LEUCINE, GLUTAMATE AND LYSINE RICH 1"/>
    <property type="match status" value="1"/>
</dbReference>
<reference evidence="2" key="1">
    <citation type="submission" date="2021-12" db="EMBL/GenBank/DDBJ databases">
        <title>Convergent genome expansion in fungi linked to evolution of root-endophyte symbiosis.</title>
        <authorList>
            <consortium name="DOE Joint Genome Institute"/>
            <person name="Ke Y.-H."/>
            <person name="Bonito G."/>
            <person name="Liao H.-L."/>
            <person name="Looney B."/>
            <person name="Rojas-Flechas A."/>
            <person name="Nash J."/>
            <person name="Hameed K."/>
            <person name="Schadt C."/>
            <person name="Martin F."/>
            <person name="Crous P.W."/>
            <person name="Miettinen O."/>
            <person name="Magnuson J.K."/>
            <person name="Labbe J."/>
            <person name="Jacobson D."/>
            <person name="Doktycz M.J."/>
            <person name="Veneault-Fourrey C."/>
            <person name="Kuo A."/>
            <person name="Mondo S."/>
            <person name="Calhoun S."/>
            <person name="Riley R."/>
            <person name="Ohm R."/>
            <person name="LaButti K."/>
            <person name="Andreopoulos B."/>
            <person name="Pangilinan J."/>
            <person name="Nolan M."/>
            <person name="Tritt A."/>
            <person name="Clum A."/>
            <person name="Lipzen A."/>
            <person name="Daum C."/>
            <person name="Barry K."/>
            <person name="Grigoriev I.V."/>
            <person name="Vilgalys R."/>
        </authorList>
    </citation>
    <scope>NUCLEOTIDE SEQUENCE</scope>
    <source>
        <strain evidence="2">PMI_201</strain>
    </source>
</reference>
<feature type="region of interest" description="Disordered" evidence="1">
    <location>
        <begin position="686"/>
        <end position="706"/>
    </location>
</feature>
<gene>
    <name evidence="2" type="ORF">BGW36DRAFT_292428</name>
</gene>
<comment type="caution">
    <text evidence="2">The sequence shown here is derived from an EMBL/GenBank/DDBJ whole genome shotgun (WGS) entry which is preliminary data.</text>
</comment>
<proteinExistence type="predicted"/>
<name>A0AAD4PYE6_9EURO</name>
<feature type="region of interest" description="Disordered" evidence="1">
    <location>
        <begin position="72"/>
        <end position="237"/>
    </location>
</feature>
<evidence type="ECO:0000256" key="1">
    <source>
        <dbReference type="SAM" id="MobiDB-lite"/>
    </source>
</evidence>
<evidence type="ECO:0000313" key="2">
    <source>
        <dbReference type="EMBL" id="KAH8701090.1"/>
    </source>
</evidence>
<dbReference type="EMBL" id="JAJTJA010000004">
    <property type="protein sequence ID" value="KAH8701090.1"/>
    <property type="molecule type" value="Genomic_DNA"/>
</dbReference>
<dbReference type="AlphaFoldDB" id="A0AAD4PYE6"/>
<sequence length="1100" mass="124683">MVITTEADAEDEKPQEVGEVDDTDPSPSEELPRSVADRASRAADEESDYVDWEQDEFEETEKILDELEKVLEDAQAQHEATDETEKAKEEVLEEPADVEQHVDEATADATNTFEEDGDELPVETAGADPEPRSIDEPAEIKAEVAKEPAAETEDDVLQEDPVEPEHFPEEPEADLADERLSKYSNKTAHPPAPMPLPSPVPSEPRSIHSPGPEHPLSRHGSPLVYHASPTFRHSTPHMHPYGPHMMAMNGPPHPPPMVMNGPHPHPHPFPPPMHPGSIATSSASFATAYHSPVIDQGPIPPSYAYARRQSGISNAGFYNGRMDRTLSGGSSHSHNHRSEKANGQTNGQTNENSHEHHHLMGRIEKVMPDITRLLDSFKDTQGKLQAREAETRQLQSQHEQAIMHKDFYIEALQNQMKKAAMETAEEYTKLKNVISELRLELGNQQEKVKDLEECLDVSRKENDGLQKLKIEAEGEIQSLQNRIEELQLAHERALEEAKEHERTELSSQREELTNLFEEIRAEDENTANDRYNEREKELLDEKEALKSAWEEEKKQIEEAQEALKTELDSAQSDLQESRNALSAKKETLEAKENELESTKAELESKLTELKEAQDELASTKIKLEANQIELESTKAELNSTIEELTSKQSELEDKHREIQETHEQHAADKEQLTDSHSAELDTLRDTHSTELDGLRSTHEAASKEAEDRYHSLINELEEKQKAWDAKKFDLEKLLTEKTDELMSLEREKDSLERDDVAREKQLQSAVDEMRRTIDNMESDREKLRKTLQSLGEATDLKTSKGDQFFMDSFGQLRKLIVELSKDHFSYLPIDPPKDILEKIPPEMPSFLDNTLASRELRAAYIQHVVSKTLTYRVFQPFLFTLGRRYDKADTFFQVLSMDIRRKSVRREAFWRQQTLKAAYTTSDAKQSINVVAAVIVDEIVDHIKHFADPKQLDALLIGIRRIVKLAAETWRHARVERELVLATMPAPESDGVSNDDWDEYTCGRDTSGCPSSDNTRFVLLRVFPRIYREAAHEDLADDKERVNACVYSPGTVLYSDSPSVLARREELGRKSPIVKSAVSNGVEEPRALSRTSGRKSPVSV</sequence>
<feature type="compositionally biased region" description="Basic and acidic residues" evidence="1">
    <location>
        <begin position="129"/>
        <end position="149"/>
    </location>
</feature>
<dbReference type="PANTHER" id="PTHR34251">
    <property type="entry name" value="LEUCINE-, GLUTAMATE- AND LYSINE-RICH PROTEIN 1"/>
    <property type="match status" value="1"/>
</dbReference>
<feature type="compositionally biased region" description="Basic and acidic residues" evidence="1">
    <location>
        <begin position="583"/>
        <end position="599"/>
    </location>
</feature>
<feature type="region of interest" description="Disordered" evidence="1">
    <location>
        <begin position="1"/>
        <end position="54"/>
    </location>
</feature>
<feature type="compositionally biased region" description="Acidic residues" evidence="1">
    <location>
        <begin position="150"/>
        <end position="162"/>
    </location>
</feature>
<dbReference type="RefSeq" id="XP_046074796.1">
    <property type="nucleotide sequence ID" value="XM_046210912.1"/>
</dbReference>
<accession>A0AAD4PYE6</accession>
<feature type="compositionally biased region" description="Polar residues" evidence="1">
    <location>
        <begin position="568"/>
        <end position="580"/>
    </location>
</feature>
<feature type="compositionally biased region" description="Polar residues" evidence="1">
    <location>
        <begin position="341"/>
        <end position="351"/>
    </location>
</feature>
<dbReference type="InterPro" id="IPR038799">
    <property type="entry name" value="LEKR1"/>
</dbReference>
<dbReference type="Proteomes" id="UP001201262">
    <property type="component" value="Unassembled WGS sequence"/>
</dbReference>
<keyword evidence="3" id="KW-1185">Reference proteome</keyword>
<feature type="region of interest" description="Disordered" evidence="1">
    <location>
        <begin position="566"/>
        <end position="599"/>
    </location>
</feature>
<evidence type="ECO:0008006" key="4">
    <source>
        <dbReference type="Google" id="ProtNLM"/>
    </source>
</evidence>
<feature type="compositionally biased region" description="Pro residues" evidence="1">
    <location>
        <begin position="190"/>
        <end position="202"/>
    </location>
</feature>
<feature type="region of interest" description="Disordered" evidence="1">
    <location>
        <begin position="1078"/>
        <end position="1100"/>
    </location>
</feature>
<organism evidence="2 3">
    <name type="scientific">Talaromyces proteolyticus</name>
    <dbReference type="NCBI Taxonomy" id="1131652"/>
    <lineage>
        <taxon>Eukaryota</taxon>
        <taxon>Fungi</taxon>
        <taxon>Dikarya</taxon>
        <taxon>Ascomycota</taxon>
        <taxon>Pezizomycotina</taxon>
        <taxon>Eurotiomycetes</taxon>
        <taxon>Eurotiomycetidae</taxon>
        <taxon>Eurotiales</taxon>
        <taxon>Trichocomaceae</taxon>
        <taxon>Talaromyces</taxon>
        <taxon>Talaromyces sect. Bacilispori</taxon>
    </lineage>
</organism>
<dbReference type="Gene3D" id="1.10.287.1490">
    <property type="match status" value="1"/>
</dbReference>
<protein>
    <recommendedName>
        <fullName evidence="4">RNA polymerase Rpb1 C-terminal repeat domain-containing protein</fullName>
    </recommendedName>
</protein>
<feature type="region of interest" description="Disordered" evidence="1">
    <location>
        <begin position="642"/>
        <end position="674"/>
    </location>
</feature>
<feature type="region of interest" description="Disordered" evidence="1">
    <location>
        <begin position="316"/>
        <end position="355"/>
    </location>
</feature>
<feature type="compositionally biased region" description="Basic and acidic residues" evidence="1">
    <location>
        <begin position="30"/>
        <end position="44"/>
    </location>
</feature>
<dbReference type="Gene3D" id="1.10.287.2610">
    <property type="match status" value="1"/>
</dbReference>